<proteinExistence type="predicted"/>
<dbReference type="Proteomes" id="UP000202176">
    <property type="component" value="Segment"/>
</dbReference>
<evidence type="ECO:0000313" key="1">
    <source>
        <dbReference type="EMBL" id="AHH01719.1"/>
    </source>
</evidence>
<protein>
    <recommendedName>
        <fullName evidence="3">F-box domain-containing protein</fullName>
    </recommendedName>
</protein>
<dbReference type="CDD" id="cd09917">
    <property type="entry name" value="F-box_SF"/>
    <property type="match status" value="1"/>
</dbReference>
<evidence type="ECO:0008006" key="3">
    <source>
        <dbReference type="Google" id="ProtNLM"/>
    </source>
</evidence>
<gene>
    <name evidence="1" type="ORF">pv_152</name>
</gene>
<dbReference type="RefSeq" id="YP_009001054.1">
    <property type="nucleotide sequence ID" value="NC_023423.1"/>
</dbReference>
<reference evidence="1 2" key="1">
    <citation type="journal article" date="2014" name="Proc. Natl. Acad. Sci. U.S.A.">
        <title>Thirty-thousand-year-old distant relative of giant icosahedral DNA viruses with a pandoravirus morphology.</title>
        <authorList>
            <person name="Legendre M."/>
            <person name="Bartoli J."/>
            <person name="Shmakova L."/>
            <person name="Jeudy S."/>
            <person name="Labadie K."/>
            <person name="Adrait A."/>
            <person name="Lescot M."/>
            <person name="Poirot O."/>
            <person name="Bertaux L."/>
            <person name="Bruley C."/>
            <person name="Coute Y."/>
            <person name="Rivkina E."/>
            <person name="Abergel C."/>
            <person name="Claverie J.M."/>
        </authorList>
    </citation>
    <scope>NUCLEOTIDE SEQUENCE [LARGE SCALE GENOMIC DNA]</scope>
    <source>
        <strain evidence="1">P1084-T</strain>
    </source>
</reference>
<organism evidence="1 2">
    <name type="scientific">Pithovirus sibericum</name>
    <dbReference type="NCBI Taxonomy" id="1450746"/>
    <lineage>
        <taxon>Viruses</taxon>
        <taxon>Pithoviruses</taxon>
        <taxon>Orthopithovirinae</taxon>
        <taxon>Alphapithovirus</taxon>
        <taxon>Alphapithovirus sibericum</taxon>
    </lineage>
</organism>
<name>W5S4Y6_9VIRU</name>
<sequence>MTLPNELVEKILLNLPYQDIISFPKLNFSFGETKPRKISAFRGGTLTFIVTVKIPSSTEKFPVENDISKFGK</sequence>
<keyword evidence="2" id="KW-1185">Reference proteome</keyword>
<dbReference type="EMBL" id="KF740664">
    <property type="protein sequence ID" value="AHH01719.1"/>
    <property type="molecule type" value="Genomic_DNA"/>
</dbReference>
<dbReference type="GeneID" id="18266180"/>
<evidence type="ECO:0000313" key="2">
    <source>
        <dbReference type="Proteomes" id="UP000202176"/>
    </source>
</evidence>
<accession>W5S4Y6</accession>
<dbReference type="KEGG" id="vg:18266180"/>